<accession>F0WCC6</accession>
<organism evidence="2">
    <name type="scientific">Albugo laibachii Nc14</name>
    <dbReference type="NCBI Taxonomy" id="890382"/>
    <lineage>
        <taxon>Eukaryota</taxon>
        <taxon>Sar</taxon>
        <taxon>Stramenopiles</taxon>
        <taxon>Oomycota</taxon>
        <taxon>Peronosporomycetes</taxon>
        <taxon>Albuginales</taxon>
        <taxon>Albuginaceae</taxon>
        <taxon>Albugo</taxon>
    </lineage>
</organism>
<dbReference type="HOGENOM" id="CLU_003565_0_0_1"/>
<gene>
    <name evidence="2" type="primary">AlNc14C57G4306</name>
    <name evidence="2" type="ORF">ALNC14_049840</name>
</gene>
<dbReference type="EMBL" id="FR824102">
    <property type="protein sequence ID" value="CCA18841.1"/>
    <property type="molecule type" value="Genomic_DNA"/>
</dbReference>
<name>F0WCC6_9STRA</name>
<sequence length="1723" mass="195804">MRFCSGKLYTANSAWLVLLHWEIYGDAWTEPLRWSSSHNPNRMEPGGNSVGSFIQPFSKADFFEKKARQKLLCYYNLETPDERGYLKNHALPQSGASLALTSCLFGDLELNVWLVKNLLQPQVYRQNCTRRTQLGLSLHSSSDSTHNASNTRNSTVQMKSAGTPFGSEIYPQALYNVTAMPLIEEKLSGITFELAFRRHSKSKEVLFTIQNDFDACSGLGFQLHINEHSMLVLSVKQPSMEFFSECNEMKFRSASSVKKCVLPTINETVASVDIRPVIHVFITFRAQLSLNGIVYNAHFFIDYLSSTKTHYTCDIQDEQVAILNDTSASMDVTYRLYVGTGPTDEMKQKYPSSGIRPRIYRDPRAIEMGNLRSAGIAENNAILQLRKTIQHVLDSIEGPRIPAAARLFGHRAFSLQVLGWKFPAVNEDTPFAWIRDKIKQFKEAHGTQVVDILVNMLLKAARLKSKLMGSTSGKLVDIIGERLGVDGTENATAENQSFEQSTFDLFAFGLYGQVLSEEEVKESMAHLLPTRASLTSEITANIQSDSWMLVDFTTMSSVFKNICIEVLDPLPEPGKLVLWPSNALIATESGQMYREFVDGRHISSEQLCYVPDPSKNSRWEIDPSILFAQCKSERMLPSTICDRGKLDFIPVEENPFKKAINDLRDELNDNISGAGRLALEREKRGGAIGRMNLHLTESPTSSKTIHRELGYDIVAGVPTMVHIRDETVDVNESSQFEWKRSRLRLRVITIPQIGTLYDTDNLDLNPGCTHIRLGSEINFLARWEKRRITIAHAQGYQGIQRNPLKNQNFTTSLLYLYPRTLPSLLAGPEARDELLYELFDRDDTIVERGRVTFHLPSSTISLNASSVHRESWIQLEDTISLMDLSGLLPACESIQAERQLRILSLPQHGRLYQYISLSNASRVDEKLKEQEMAKITSNSLPTPCGTELLENVGRKIQVNDTVVDPFGRIIFIPEIDYFDQPSSRTTPFASALYEKSIFSPSKLNFTFAAMLNSKSKDVLTYSEECLVLVDIQVIDTDDAIMPTSPFRIRVLRTENKTVSFPIRFVDPDEPREGESRRSGMLYLIHIVSEELDAEFRFPSHEEVDDDKIYKNCFSRKLCRLPSGLSLRYDDVSGRMSNDSSAFRIYFLIQKSLYTPYDVYFIGHLPGIQSALKYLQILDYSRKWRGSHTSEFTVSFTRWKMSLTSLIPHNNTRDDGSNTAQKALQVMIRTRPNVMARFAVEFEASPASEAAGTQFSGIYFGWYAFSIKAQRVLSKILIVLFLLQTAGYVSCCRTCCICSRRRREKRMRCLQRKFSKHFDKVVRDDIEYSLLIVQLADVIIASDFIVAKAIIRACVHCSDHREAKRLISLCLHNLLPILSTAQRDDDFLLDLLQHELALTRGSSINRPEDDYVNLFSSPSAASLALAIYFHTKASTWIKIVLNDLAEFLDESDIPPPFHETMTCILGILQRHYSKMPIGLVLHKAVRIVLESLKICDANMEEEDKFGVIQFTPSWCQLYLVTHIFFFNHLFGLCLLEWKQYIDGSLLERWNNKPTQIEDTLRSVVNALHQMASRWSENKSFNSESRIMCSEVLVGTIEITTGEMASWEHSYCFLLKKIALLTDTTEIGKRAQPMAISKHLMNIHSILDCRWSFFLTECTLQAAKCSSLSQMPMTYLQHLEALIRALDIPYASTDDLLSAHHDPWESFPCGYSVNAWREKLKYPAA</sequence>
<protein>
    <submittedName>
        <fullName evidence="2">Uncharacterized protein AlNc14C57G4306</fullName>
    </submittedName>
</protein>
<reference evidence="2" key="1">
    <citation type="journal article" date="2011" name="PLoS Biol.">
        <title>Gene gain and loss during evolution of obligate parasitism in the white rust pathogen of Arabidopsis thaliana.</title>
        <authorList>
            <person name="Kemen E."/>
            <person name="Gardiner A."/>
            <person name="Schultz-Larsen T."/>
            <person name="Kemen A.C."/>
            <person name="Balmuth A.L."/>
            <person name="Robert-Seilaniantz A."/>
            <person name="Bailey K."/>
            <person name="Holub E."/>
            <person name="Studholme D.J."/>
            <person name="Maclean D."/>
            <person name="Jones J.D."/>
        </authorList>
    </citation>
    <scope>NUCLEOTIDE SEQUENCE</scope>
</reference>
<keyword evidence="1" id="KW-0732">Signal</keyword>
<evidence type="ECO:0000256" key="1">
    <source>
        <dbReference type="SAM" id="SignalP"/>
    </source>
</evidence>
<reference evidence="2" key="2">
    <citation type="submission" date="2011-02" db="EMBL/GenBank/DDBJ databases">
        <authorList>
            <person name="MacLean D."/>
        </authorList>
    </citation>
    <scope>NUCLEOTIDE SEQUENCE</scope>
</reference>
<proteinExistence type="predicted"/>
<feature type="signal peptide" evidence="1">
    <location>
        <begin position="1"/>
        <end position="27"/>
    </location>
</feature>
<evidence type="ECO:0000313" key="2">
    <source>
        <dbReference type="EMBL" id="CCA18841.1"/>
    </source>
</evidence>
<feature type="chain" id="PRO_5003259319" evidence="1">
    <location>
        <begin position="28"/>
        <end position="1723"/>
    </location>
</feature>